<organism evidence="2 3">
    <name type="scientific">Allacma fusca</name>
    <dbReference type="NCBI Taxonomy" id="39272"/>
    <lineage>
        <taxon>Eukaryota</taxon>
        <taxon>Metazoa</taxon>
        <taxon>Ecdysozoa</taxon>
        <taxon>Arthropoda</taxon>
        <taxon>Hexapoda</taxon>
        <taxon>Collembola</taxon>
        <taxon>Symphypleona</taxon>
        <taxon>Sminthuridae</taxon>
        <taxon>Allacma</taxon>
    </lineage>
</organism>
<dbReference type="InterPro" id="IPR004119">
    <property type="entry name" value="EcKL"/>
</dbReference>
<accession>A0A8J2KWP2</accession>
<comment type="caution">
    <text evidence="2">The sequence shown here is derived from an EMBL/GenBank/DDBJ whole genome shotgun (WGS) entry which is preliminary data.</text>
</comment>
<dbReference type="PANTHER" id="PTHR11012:SF30">
    <property type="entry name" value="PROTEIN KINASE-LIKE DOMAIN-CONTAINING"/>
    <property type="match status" value="1"/>
</dbReference>
<dbReference type="Proteomes" id="UP000708208">
    <property type="component" value="Unassembled WGS sequence"/>
</dbReference>
<dbReference type="Pfam" id="PF02958">
    <property type="entry name" value="EcKL"/>
    <property type="match status" value="1"/>
</dbReference>
<evidence type="ECO:0000313" key="3">
    <source>
        <dbReference type="Proteomes" id="UP000708208"/>
    </source>
</evidence>
<protein>
    <recommendedName>
        <fullName evidence="1">CHK kinase-like domain-containing protein</fullName>
    </recommendedName>
</protein>
<dbReference type="InterPro" id="IPR015897">
    <property type="entry name" value="CHK_kinase-like"/>
</dbReference>
<dbReference type="SMART" id="SM00587">
    <property type="entry name" value="CHK"/>
    <property type="match status" value="1"/>
</dbReference>
<proteinExistence type="predicted"/>
<sequence length="454" mass="51676">MANDGGITKEFLESALKQPIDKFEVKSGSNLGDGYTCELQSVDVWTVGKDEPQNIVIKCYPTNVSRQAFLDAGGSFMIELEMYKTMFPELLKFQEDAGVEKVIEIPAPPMIHGRYISPDERKNLPSPFKAVDNNIIMPDLRTKANGSYRLRDKFVGFDLNHYYLVIEAQAKLHALSWAYKCKTGTDNLTAKYPFLRPKFEKMIKMMQPLMDANYELSKQTIKDHPAQVKAIEYLQSIQKSSGGLYWNFEYGQTALGHTKDNILKRPLPAVENEKPWDVVLHGDSWGNNMMFRYDEQTGRPVEVLLVDFQMSNEGDPFLDICYTLYVSVVPEVREKHLSSFLRVYYDTFTQICDKLSVPYLPGWSWDELNRRFHRAKIIGATMCCTVLPIILKNLDELTNLDSAADAEEQNGNSTDELESGANFFAGLSKSEKENPILKSRLLAVFTEMVEDGIL</sequence>
<gene>
    <name evidence="2" type="ORF">AFUS01_LOCUS32414</name>
</gene>
<dbReference type="EMBL" id="CAJVCH010525407">
    <property type="protein sequence ID" value="CAG7822126.1"/>
    <property type="molecule type" value="Genomic_DNA"/>
</dbReference>
<dbReference type="AlphaFoldDB" id="A0A8J2KWP2"/>
<keyword evidence="3" id="KW-1185">Reference proteome</keyword>
<evidence type="ECO:0000313" key="2">
    <source>
        <dbReference type="EMBL" id="CAG7822126.1"/>
    </source>
</evidence>
<evidence type="ECO:0000259" key="1">
    <source>
        <dbReference type="SMART" id="SM00587"/>
    </source>
</evidence>
<name>A0A8J2KWP2_9HEXA</name>
<feature type="domain" description="CHK kinase-like" evidence="1">
    <location>
        <begin position="135"/>
        <end position="354"/>
    </location>
</feature>
<reference evidence="2" key="1">
    <citation type="submission" date="2021-06" db="EMBL/GenBank/DDBJ databases">
        <authorList>
            <person name="Hodson N. C."/>
            <person name="Mongue J. A."/>
            <person name="Jaron S. K."/>
        </authorList>
    </citation>
    <scope>NUCLEOTIDE SEQUENCE</scope>
</reference>
<dbReference type="PANTHER" id="PTHR11012">
    <property type="entry name" value="PROTEIN KINASE-LIKE DOMAIN-CONTAINING"/>
    <property type="match status" value="1"/>
</dbReference>
<dbReference type="OrthoDB" id="190089at2759"/>